<sequence length="434" mass="48035">MTELTHGELGGFIADRVEIGVFAVDVEFKVTLWNRFMATHSRHSAADVLGRNLFEVFPELPRSWLERKVRHVQALRNYAFTSWTQRPYLFRFDHNRPITGGVDAMRQNCTFLPVKNEAGEVVQVCVTVQDVTDNAIAHEELAASMAEIEREKAEQRKLIGELAQAQNQLLQSEKLASIGQLAAGVAHEINNPIGFVNSNLGTLASYVDELMVVLDAYTGAHDQIPESLRSAIDAQIKGVDLDYLREDLVNLVTESRDGLDRVKKIVQDLKDFSRMGESEAAWADLHHCLDTTLNVVANEIKYKAEVVKQYGELPEIECVASQLNQVFMNLVVNAAQAIAEQGTITVSTGTEGEQVFVSVRDTGAGIPPEVLKRIFDPFYTTKPVGTGTGLGLSVSYSIIERHGGRIVVNSKLGEGTEFKIWLPLHYPAAKTDDS</sequence>
<keyword evidence="3" id="KW-0597">Phosphoprotein</keyword>
<dbReference type="CDD" id="cd00082">
    <property type="entry name" value="HisKA"/>
    <property type="match status" value="1"/>
</dbReference>
<comment type="caution">
    <text evidence="6">The sequence shown here is derived from an EMBL/GenBank/DDBJ whole genome shotgun (WGS) entry which is preliminary data.</text>
</comment>
<dbReference type="RefSeq" id="WP_144308183.1">
    <property type="nucleotide sequence ID" value="NZ_VMNK01000003.1"/>
</dbReference>
<feature type="domain" description="Histidine kinase" evidence="5">
    <location>
        <begin position="184"/>
        <end position="426"/>
    </location>
</feature>
<dbReference type="Gene3D" id="1.10.287.130">
    <property type="match status" value="1"/>
</dbReference>
<dbReference type="InterPro" id="IPR036890">
    <property type="entry name" value="HATPase_C_sf"/>
</dbReference>
<dbReference type="SUPFAM" id="SSF55874">
    <property type="entry name" value="ATPase domain of HSP90 chaperone/DNA topoisomerase II/histidine kinase"/>
    <property type="match status" value="1"/>
</dbReference>
<dbReference type="PROSITE" id="PS50109">
    <property type="entry name" value="HIS_KIN"/>
    <property type="match status" value="1"/>
</dbReference>
<dbReference type="InterPro" id="IPR003661">
    <property type="entry name" value="HisK_dim/P_dom"/>
</dbReference>
<dbReference type="Pfam" id="PF02518">
    <property type="entry name" value="HATPase_c"/>
    <property type="match status" value="1"/>
</dbReference>
<dbReference type="SUPFAM" id="SSF47384">
    <property type="entry name" value="Homodimeric domain of signal transducing histidine kinase"/>
    <property type="match status" value="1"/>
</dbReference>
<evidence type="ECO:0000256" key="1">
    <source>
        <dbReference type="ARBA" id="ARBA00000085"/>
    </source>
</evidence>
<dbReference type="EMBL" id="VMNK01000003">
    <property type="protein sequence ID" value="TVO58649.1"/>
    <property type="molecule type" value="Genomic_DNA"/>
</dbReference>
<accession>A0A557R0G4</accession>
<keyword evidence="4" id="KW-0175">Coiled coil</keyword>
<dbReference type="SMART" id="SM00388">
    <property type="entry name" value="HisKA"/>
    <property type="match status" value="1"/>
</dbReference>
<dbReference type="InterPro" id="IPR004358">
    <property type="entry name" value="Sig_transdc_His_kin-like_C"/>
</dbReference>
<dbReference type="Proteomes" id="UP000319502">
    <property type="component" value="Unassembled WGS sequence"/>
</dbReference>
<dbReference type="GO" id="GO:0000155">
    <property type="term" value="F:phosphorelay sensor kinase activity"/>
    <property type="evidence" value="ECO:0007669"/>
    <property type="project" value="InterPro"/>
</dbReference>
<dbReference type="Gene3D" id="3.30.565.10">
    <property type="entry name" value="Histidine kinase-like ATPase, C-terminal domain"/>
    <property type="match status" value="1"/>
</dbReference>
<dbReference type="InterPro" id="IPR035965">
    <property type="entry name" value="PAS-like_dom_sf"/>
</dbReference>
<evidence type="ECO:0000256" key="4">
    <source>
        <dbReference type="SAM" id="Coils"/>
    </source>
</evidence>
<dbReference type="InterPro" id="IPR003594">
    <property type="entry name" value="HATPase_dom"/>
</dbReference>
<dbReference type="SUPFAM" id="SSF55785">
    <property type="entry name" value="PYP-like sensor domain (PAS domain)"/>
    <property type="match status" value="1"/>
</dbReference>
<gene>
    <name evidence="6" type="ORF">FHP91_03010</name>
</gene>
<feature type="coiled-coil region" evidence="4">
    <location>
        <begin position="136"/>
        <end position="168"/>
    </location>
</feature>
<dbReference type="AlphaFoldDB" id="A0A557R0G4"/>
<protein>
    <recommendedName>
        <fullName evidence="2">histidine kinase</fullName>
        <ecNumber evidence="2">2.7.13.3</ecNumber>
    </recommendedName>
</protein>
<dbReference type="CDD" id="cd00130">
    <property type="entry name" value="PAS"/>
    <property type="match status" value="1"/>
</dbReference>
<dbReference type="EC" id="2.7.13.3" evidence="2"/>
<dbReference type="PANTHER" id="PTHR43065">
    <property type="entry name" value="SENSOR HISTIDINE KINASE"/>
    <property type="match status" value="1"/>
</dbReference>
<dbReference type="InterPro" id="IPR000014">
    <property type="entry name" value="PAS"/>
</dbReference>
<evidence type="ECO:0000256" key="3">
    <source>
        <dbReference type="ARBA" id="ARBA00022553"/>
    </source>
</evidence>
<dbReference type="Gene3D" id="3.30.450.20">
    <property type="entry name" value="PAS domain"/>
    <property type="match status" value="1"/>
</dbReference>
<dbReference type="Pfam" id="PF08448">
    <property type="entry name" value="PAS_4"/>
    <property type="match status" value="1"/>
</dbReference>
<evidence type="ECO:0000313" key="6">
    <source>
        <dbReference type="EMBL" id="TVO58649.1"/>
    </source>
</evidence>
<dbReference type="PANTHER" id="PTHR43065:SF50">
    <property type="entry name" value="HISTIDINE KINASE"/>
    <property type="match status" value="1"/>
</dbReference>
<dbReference type="OrthoDB" id="224978at2"/>
<dbReference type="SMART" id="SM00387">
    <property type="entry name" value="HATPase_c"/>
    <property type="match status" value="1"/>
</dbReference>
<evidence type="ECO:0000259" key="5">
    <source>
        <dbReference type="PROSITE" id="PS50109"/>
    </source>
</evidence>
<comment type="catalytic activity">
    <reaction evidence="1">
        <text>ATP + protein L-histidine = ADP + protein N-phospho-L-histidine.</text>
        <dbReference type="EC" id="2.7.13.3"/>
    </reaction>
</comment>
<organism evidence="6 7">
    <name type="scientific">Denitromonas halophila</name>
    <dbReference type="NCBI Taxonomy" id="1629404"/>
    <lineage>
        <taxon>Bacteria</taxon>
        <taxon>Pseudomonadati</taxon>
        <taxon>Pseudomonadota</taxon>
        <taxon>Betaproteobacteria</taxon>
        <taxon>Rhodocyclales</taxon>
        <taxon>Zoogloeaceae</taxon>
        <taxon>Denitromonas</taxon>
    </lineage>
</organism>
<keyword evidence="7" id="KW-1185">Reference proteome</keyword>
<reference evidence="6 7" key="1">
    <citation type="submission" date="2019-07" db="EMBL/GenBank/DDBJ databases">
        <title>The pathways for chlorine oxyanion respiration interact through the shared metabolite chlorate.</title>
        <authorList>
            <person name="Barnum T.P."/>
            <person name="Cheng Y."/>
            <person name="Hill K.A."/>
            <person name="Lucas L.N."/>
            <person name="Carlson H.K."/>
            <person name="Coates J.D."/>
        </authorList>
    </citation>
    <scope>NUCLEOTIDE SEQUENCE [LARGE SCALE GENOMIC DNA]</scope>
    <source>
        <strain evidence="6 7">SFB-3</strain>
    </source>
</reference>
<dbReference type="InterPro" id="IPR005467">
    <property type="entry name" value="His_kinase_dom"/>
</dbReference>
<evidence type="ECO:0000256" key="2">
    <source>
        <dbReference type="ARBA" id="ARBA00012438"/>
    </source>
</evidence>
<dbReference type="InterPro" id="IPR036097">
    <property type="entry name" value="HisK_dim/P_sf"/>
</dbReference>
<evidence type="ECO:0000313" key="7">
    <source>
        <dbReference type="Proteomes" id="UP000319502"/>
    </source>
</evidence>
<dbReference type="PRINTS" id="PR00344">
    <property type="entry name" value="BCTRLSENSOR"/>
</dbReference>
<name>A0A557R0G4_9RHOO</name>
<proteinExistence type="predicted"/>
<dbReference type="InterPro" id="IPR013656">
    <property type="entry name" value="PAS_4"/>
</dbReference>